<dbReference type="InterPro" id="IPR009016">
    <property type="entry name" value="Fe_hydrogenase"/>
</dbReference>
<comment type="similarity">
    <text evidence="1">Belongs to the NARF family.</text>
</comment>
<evidence type="ECO:0000313" key="4">
    <source>
        <dbReference type="EMBL" id="EJK67688.1"/>
    </source>
</evidence>
<dbReference type="eggNOG" id="KOG2439">
    <property type="taxonomic scope" value="Eukaryota"/>
</dbReference>
<dbReference type="OrthoDB" id="196505at2759"/>
<evidence type="ECO:0000259" key="3">
    <source>
        <dbReference type="Pfam" id="PF02906"/>
    </source>
</evidence>
<dbReference type="Gene3D" id="3.40.950.10">
    <property type="entry name" value="Fe-only Hydrogenase (Larger Subunit), Chain L, domain 3"/>
    <property type="match status" value="1"/>
</dbReference>
<proteinExistence type="inferred from homology"/>
<dbReference type="AlphaFoldDB" id="K0SN94"/>
<keyword evidence="5" id="KW-1185">Reference proteome</keyword>
<feature type="domain" description="Iron hydrogenase large subunit C-terminal" evidence="3">
    <location>
        <begin position="116"/>
        <end position="166"/>
    </location>
</feature>
<feature type="non-terminal residue" evidence="4">
    <location>
        <position position="1"/>
    </location>
</feature>
<dbReference type="Proteomes" id="UP000266841">
    <property type="component" value="Unassembled WGS sequence"/>
</dbReference>
<dbReference type="Pfam" id="PF02906">
    <property type="entry name" value="Fe_hyd_lg_C"/>
    <property type="match status" value="1"/>
</dbReference>
<feature type="region of interest" description="Disordered" evidence="2">
    <location>
        <begin position="52"/>
        <end position="88"/>
    </location>
</feature>
<accession>K0SN94</accession>
<evidence type="ECO:0000256" key="1">
    <source>
        <dbReference type="ARBA" id="ARBA00006596"/>
    </source>
</evidence>
<dbReference type="PANTHER" id="PTHR11615">
    <property type="entry name" value="NITRATE, FORMATE, IRON DEHYDROGENASE"/>
    <property type="match status" value="1"/>
</dbReference>
<dbReference type="InterPro" id="IPR050340">
    <property type="entry name" value="Cytosolic_Fe-S_CAF"/>
</dbReference>
<comment type="caution">
    <text evidence="4">The sequence shown here is derived from an EMBL/GenBank/DDBJ whole genome shotgun (WGS) entry which is preliminary data.</text>
</comment>
<dbReference type="SUPFAM" id="SSF53920">
    <property type="entry name" value="Fe-only hydrogenase"/>
    <property type="match status" value="1"/>
</dbReference>
<sequence>GGGGGQANDIDPSAEARTGVHGSGSYADYVFRSAALGLFGCDLSDSGPLPWRGASQGRALPAPQAAGDGDGLIRRRRRRGATGGEASSTDIRELTLYAHADGTHSCDGSSSPSSVPVLRFAAAYGFKNVQSVLRGLSSPGTTAGGEGRRYDYVEVMACPSGCANGGGQVGPGGEGRRCPGVPEMEPFGRKARGLLYTRFHVVPKLEPTSGAAAGVAVSDTNW</sequence>
<evidence type="ECO:0000313" key="5">
    <source>
        <dbReference type="Proteomes" id="UP000266841"/>
    </source>
</evidence>
<protein>
    <recommendedName>
        <fullName evidence="3">Iron hydrogenase large subunit C-terminal domain-containing protein</fullName>
    </recommendedName>
</protein>
<dbReference type="EMBL" id="AGNL01012781">
    <property type="protein sequence ID" value="EJK67688.1"/>
    <property type="molecule type" value="Genomic_DNA"/>
</dbReference>
<name>K0SN94_THAOC</name>
<dbReference type="InterPro" id="IPR004108">
    <property type="entry name" value="Fe_hydrogenase_lsu_C"/>
</dbReference>
<evidence type="ECO:0000256" key="2">
    <source>
        <dbReference type="SAM" id="MobiDB-lite"/>
    </source>
</evidence>
<gene>
    <name evidence="4" type="ORF">THAOC_11247</name>
</gene>
<organism evidence="4 5">
    <name type="scientific">Thalassiosira oceanica</name>
    <name type="common">Marine diatom</name>
    <dbReference type="NCBI Taxonomy" id="159749"/>
    <lineage>
        <taxon>Eukaryota</taxon>
        <taxon>Sar</taxon>
        <taxon>Stramenopiles</taxon>
        <taxon>Ochrophyta</taxon>
        <taxon>Bacillariophyta</taxon>
        <taxon>Coscinodiscophyceae</taxon>
        <taxon>Thalassiosirophycidae</taxon>
        <taxon>Thalassiosirales</taxon>
        <taxon>Thalassiosiraceae</taxon>
        <taxon>Thalassiosira</taxon>
    </lineage>
</organism>
<reference evidence="4 5" key="1">
    <citation type="journal article" date="2012" name="Genome Biol.">
        <title>Genome and low-iron response of an oceanic diatom adapted to chronic iron limitation.</title>
        <authorList>
            <person name="Lommer M."/>
            <person name="Specht M."/>
            <person name="Roy A.S."/>
            <person name="Kraemer L."/>
            <person name="Andreson R."/>
            <person name="Gutowska M.A."/>
            <person name="Wolf J."/>
            <person name="Bergner S.V."/>
            <person name="Schilhabel M.B."/>
            <person name="Klostermeier U.C."/>
            <person name="Beiko R.G."/>
            <person name="Rosenstiel P."/>
            <person name="Hippler M."/>
            <person name="Laroche J."/>
        </authorList>
    </citation>
    <scope>NUCLEOTIDE SEQUENCE [LARGE SCALE GENOMIC DNA]</scope>
    <source>
        <strain evidence="4 5">CCMP1005</strain>
    </source>
</reference>